<proteinExistence type="predicted"/>
<comment type="caution">
    <text evidence="2">The sequence shown here is derived from an EMBL/GenBank/DDBJ whole genome shotgun (WGS) entry which is preliminary data.</text>
</comment>
<keyword evidence="3" id="KW-1185">Reference proteome</keyword>
<evidence type="ECO:0000256" key="1">
    <source>
        <dbReference type="SAM" id="MobiDB-lite"/>
    </source>
</evidence>
<protein>
    <submittedName>
        <fullName evidence="2">Unnamed protein product</fullName>
    </submittedName>
</protein>
<gene>
    <name evidence="2" type="ORF">Pfra01_002191600</name>
</gene>
<accession>A0A9W6Y1Y6</accession>
<reference evidence="2" key="1">
    <citation type="submission" date="2023-04" db="EMBL/GenBank/DDBJ databases">
        <title>Phytophthora fragariaefolia NBRC 109709.</title>
        <authorList>
            <person name="Ichikawa N."/>
            <person name="Sato H."/>
            <person name="Tonouchi N."/>
        </authorList>
    </citation>
    <scope>NUCLEOTIDE SEQUENCE</scope>
    <source>
        <strain evidence="2">NBRC 109709</strain>
    </source>
</reference>
<evidence type="ECO:0000313" key="2">
    <source>
        <dbReference type="EMBL" id="GMF53174.1"/>
    </source>
</evidence>
<sequence length="698" mass="76794">MHTETINMKERKLESDERIARLQIESNERIFDKLTEQTERHHRELNYGQGVSIGDDAITVASDGHELVAQMSEIAVVAPVVALLLEHITFNTNQWSSNDIHALEASILTSTLGQGSSSGSRDVSHILGEHLETDSMPNPTKQCQWVDPKSGKKLHFPLQHAVDFAYYVDGEHSPAPSSVGESFCRPAIASRHSAAAEISSGASAQDVQGLFDPFSDDDDSPQDVSDSMGNASSAATGSKNCAKRLRGEKKGTDVDQRKLSRRHIALDRDALIVDKLSDDPENISCRFVVSVARTWSAPQRRFMSERSIIQLQKSRQPPRSMRLFHRRTKFLRHERVAWLESGGSNFDNLSASAEFAAATPAACIDDVVDATRVFLTYTRQYCCAELIELVEEIVKFLEETIKLVTWTAKELSGLVFWVNDVLEDFRDKVEAAGDLRSVCLRCSTQDRLLRDLMFVKVHRRVENFQSTVPAQAQRELSAGSRHIQSFQGQYNKQKLGRIPKNVLRHLPTQVDAASAVNGDGNDSSLHSDEKPYEKIKHVRQQSVELSCALVADYPCEEMDSRGLSVEGACGRHTPILSTESSEENGNADEVSCALVAGHPVEVTDSIGVPVEGARGRQPNFTKRNIFDENGEISKVSCAQVAKFPTDSAESKVALVGGVRGCQSERSHQNKLQYPANTIKAVSLSLASAGAARGSVITA</sequence>
<dbReference type="AlphaFoldDB" id="A0A9W6Y1Y6"/>
<evidence type="ECO:0000313" key="3">
    <source>
        <dbReference type="Proteomes" id="UP001165121"/>
    </source>
</evidence>
<feature type="region of interest" description="Disordered" evidence="1">
    <location>
        <begin position="207"/>
        <end position="256"/>
    </location>
</feature>
<dbReference type="Proteomes" id="UP001165121">
    <property type="component" value="Unassembled WGS sequence"/>
</dbReference>
<dbReference type="EMBL" id="BSXT01003244">
    <property type="protein sequence ID" value="GMF53174.1"/>
    <property type="molecule type" value="Genomic_DNA"/>
</dbReference>
<organism evidence="2 3">
    <name type="scientific">Phytophthora fragariaefolia</name>
    <dbReference type="NCBI Taxonomy" id="1490495"/>
    <lineage>
        <taxon>Eukaryota</taxon>
        <taxon>Sar</taxon>
        <taxon>Stramenopiles</taxon>
        <taxon>Oomycota</taxon>
        <taxon>Peronosporomycetes</taxon>
        <taxon>Peronosporales</taxon>
        <taxon>Peronosporaceae</taxon>
        <taxon>Phytophthora</taxon>
    </lineage>
</organism>
<feature type="compositionally biased region" description="Polar residues" evidence="1">
    <location>
        <begin position="228"/>
        <end position="239"/>
    </location>
</feature>
<name>A0A9W6Y1Y6_9STRA</name>